<dbReference type="PANTHER" id="PTHR33121:SF70">
    <property type="entry name" value="SIGNALING PROTEIN YKOW"/>
    <property type="match status" value="1"/>
</dbReference>
<feature type="transmembrane region" description="Helical" evidence="1">
    <location>
        <begin position="7"/>
        <end position="28"/>
    </location>
</feature>
<evidence type="ECO:0000313" key="4">
    <source>
        <dbReference type="EMBL" id="MCT2559409.1"/>
    </source>
</evidence>
<dbReference type="SMART" id="SM00052">
    <property type="entry name" value="EAL"/>
    <property type="match status" value="1"/>
</dbReference>
<dbReference type="Pfam" id="PF00990">
    <property type="entry name" value="GGDEF"/>
    <property type="match status" value="1"/>
</dbReference>
<gene>
    <name evidence="4" type="ORF">N0B51_10505</name>
</gene>
<evidence type="ECO:0000313" key="5">
    <source>
        <dbReference type="Proteomes" id="UP001142648"/>
    </source>
</evidence>
<dbReference type="PROSITE" id="PS51257">
    <property type="entry name" value="PROKAR_LIPOPROTEIN"/>
    <property type="match status" value="1"/>
</dbReference>
<dbReference type="PANTHER" id="PTHR33121">
    <property type="entry name" value="CYCLIC DI-GMP PHOSPHODIESTERASE PDEF"/>
    <property type="match status" value="1"/>
</dbReference>
<dbReference type="CDD" id="cd01949">
    <property type="entry name" value="GGDEF"/>
    <property type="match status" value="1"/>
</dbReference>
<dbReference type="SUPFAM" id="SSF141868">
    <property type="entry name" value="EAL domain-like"/>
    <property type="match status" value="1"/>
</dbReference>
<dbReference type="NCBIfam" id="TIGR00254">
    <property type="entry name" value="GGDEF"/>
    <property type="match status" value="1"/>
</dbReference>
<proteinExistence type="predicted"/>
<dbReference type="InterPro" id="IPR043128">
    <property type="entry name" value="Rev_trsase/Diguanyl_cyclase"/>
</dbReference>
<dbReference type="SUPFAM" id="SSF55073">
    <property type="entry name" value="Nucleotide cyclase"/>
    <property type="match status" value="1"/>
</dbReference>
<feature type="domain" description="GGDEF" evidence="3">
    <location>
        <begin position="110"/>
        <end position="239"/>
    </location>
</feature>
<dbReference type="Pfam" id="PF00563">
    <property type="entry name" value="EAL"/>
    <property type="match status" value="1"/>
</dbReference>
<dbReference type="RefSeq" id="WP_259962304.1">
    <property type="nucleotide sequence ID" value="NZ_JAOAMV010000005.1"/>
</dbReference>
<dbReference type="SMART" id="SM00267">
    <property type="entry name" value="GGDEF"/>
    <property type="match status" value="1"/>
</dbReference>
<keyword evidence="1" id="KW-1133">Transmembrane helix</keyword>
<dbReference type="InterPro" id="IPR050706">
    <property type="entry name" value="Cyclic-di-GMP_PDE-like"/>
</dbReference>
<keyword evidence="1" id="KW-0472">Membrane</keyword>
<protein>
    <submittedName>
        <fullName evidence="4">EAL domain-containing protein</fullName>
    </submittedName>
</protein>
<dbReference type="PROSITE" id="PS50883">
    <property type="entry name" value="EAL"/>
    <property type="match status" value="1"/>
</dbReference>
<evidence type="ECO:0000259" key="3">
    <source>
        <dbReference type="PROSITE" id="PS50887"/>
    </source>
</evidence>
<dbReference type="Proteomes" id="UP001142648">
    <property type="component" value="Unassembled WGS sequence"/>
</dbReference>
<name>A0A9X2W2J2_9SPHN</name>
<accession>A0A9X2W2J2</accession>
<reference evidence="4" key="1">
    <citation type="submission" date="2022-09" db="EMBL/GenBank/DDBJ databases">
        <title>The genome sequence of Tsuneonella sp. YG55.</title>
        <authorList>
            <person name="Liu Y."/>
        </authorList>
    </citation>
    <scope>NUCLEOTIDE SEQUENCE</scope>
    <source>
        <strain evidence="4">YG55</strain>
    </source>
</reference>
<dbReference type="InterPro" id="IPR000160">
    <property type="entry name" value="GGDEF_dom"/>
</dbReference>
<sequence length="498" mass="54319">MHNRTLTFLLTSATAAMIALTACALYLIDRGTIALATGGSKIWPMVLTSSCATLLVMALLQDELRKMYRELADREEQARLDAHTDPLTGLGNRKFLFNELERLIPDSGTQTIALVLIDLDNFKRVNDTRGHLVGDGLIKAVAARLCVIHPDAVLIRLGGDEFALLVQTQHEKGLDEACQRLVEAFDEPFLADGEECMASGSLGAALLRPDLCPSELLRRADIAMYCAKRERCGFRLFDEEMSQVAARKASLATDLRYVIRSGQGLTTSFQGIYSPSGDLLAIEALLRWRHSTHGHVPPPEIIAVAEEIRLINDLALVVAKQSCRAAQACRGISVAMNVSPMQLLDCRFREELERIVEESNISAQRIQLEIREADFVDRGGGMREALAGLKRAGFKIAVDDFGASTSSLAHLQTLGVTILKLDPMVLRSSREVGSIAVMRAKVQLAQALGMKVVCEGVADEADRTAALLSGCDMLQGYLFEEPRELAAFVLAISKQAAA</sequence>
<feature type="domain" description="EAL" evidence="2">
    <location>
        <begin position="248"/>
        <end position="496"/>
    </location>
</feature>
<keyword evidence="1" id="KW-0812">Transmembrane</keyword>
<evidence type="ECO:0000259" key="2">
    <source>
        <dbReference type="PROSITE" id="PS50883"/>
    </source>
</evidence>
<dbReference type="InterPro" id="IPR029787">
    <property type="entry name" value="Nucleotide_cyclase"/>
</dbReference>
<feature type="transmembrane region" description="Helical" evidence="1">
    <location>
        <begin position="40"/>
        <end position="60"/>
    </location>
</feature>
<dbReference type="Gene3D" id="3.20.20.450">
    <property type="entry name" value="EAL domain"/>
    <property type="match status" value="1"/>
</dbReference>
<dbReference type="EMBL" id="JAOAMV010000005">
    <property type="protein sequence ID" value="MCT2559409.1"/>
    <property type="molecule type" value="Genomic_DNA"/>
</dbReference>
<comment type="caution">
    <text evidence="4">The sequence shown here is derived from an EMBL/GenBank/DDBJ whole genome shotgun (WGS) entry which is preliminary data.</text>
</comment>
<dbReference type="GO" id="GO:0071111">
    <property type="term" value="F:cyclic-guanylate-specific phosphodiesterase activity"/>
    <property type="evidence" value="ECO:0007669"/>
    <property type="project" value="InterPro"/>
</dbReference>
<dbReference type="CDD" id="cd01948">
    <property type="entry name" value="EAL"/>
    <property type="match status" value="1"/>
</dbReference>
<dbReference type="Gene3D" id="3.30.70.270">
    <property type="match status" value="1"/>
</dbReference>
<keyword evidence="5" id="KW-1185">Reference proteome</keyword>
<dbReference type="InterPro" id="IPR001633">
    <property type="entry name" value="EAL_dom"/>
</dbReference>
<dbReference type="AlphaFoldDB" id="A0A9X2W2J2"/>
<evidence type="ECO:0000256" key="1">
    <source>
        <dbReference type="SAM" id="Phobius"/>
    </source>
</evidence>
<dbReference type="InterPro" id="IPR035919">
    <property type="entry name" value="EAL_sf"/>
</dbReference>
<dbReference type="PROSITE" id="PS50887">
    <property type="entry name" value="GGDEF"/>
    <property type="match status" value="1"/>
</dbReference>
<organism evidence="4 5">
    <name type="scientific">Tsuneonella litorea</name>
    <dbReference type="NCBI Taxonomy" id="2976475"/>
    <lineage>
        <taxon>Bacteria</taxon>
        <taxon>Pseudomonadati</taxon>
        <taxon>Pseudomonadota</taxon>
        <taxon>Alphaproteobacteria</taxon>
        <taxon>Sphingomonadales</taxon>
        <taxon>Erythrobacteraceae</taxon>
        <taxon>Tsuneonella</taxon>
    </lineage>
</organism>